<dbReference type="AlphaFoldDB" id="A0AB39HQP9"/>
<protein>
    <submittedName>
        <fullName evidence="2">Spore coat protein GerQ</fullName>
    </submittedName>
</protein>
<dbReference type="EMBL" id="CP162599">
    <property type="protein sequence ID" value="XDK32693.1"/>
    <property type="molecule type" value="Genomic_DNA"/>
</dbReference>
<evidence type="ECO:0000256" key="1">
    <source>
        <dbReference type="SAM" id="MobiDB-lite"/>
    </source>
</evidence>
<feature type="compositionally biased region" description="Basic and acidic residues" evidence="1">
    <location>
        <begin position="65"/>
        <end position="77"/>
    </location>
</feature>
<dbReference type="PIRSF" id="PIRSF038931">
    <property type="entry name" value="GerQ"/>
    <property type="match status" value="1"/>
</dbReference>
<evidence type="ECO:0000313" key="2">
    <source>
        <dbReference type="EMBL" id="XDK32693.1"/>
    </source>
</evidence>
<name>A0AB39HQP9_9BACI</name>
<keyword evidence="2" id="KW-0167">Capsid protein</keyword>
<accession>A0AB39HQP9</accession>
<keyword evidence="2" id="KW-0946">Virion</keyword>
<organism evidence="2">
    <name type="scientific">Ornithinibacillus sp. 4-3</name>
    <dbReference type="NCBI Taxonomy" id="3231488"/>
    <lineage>
        <taxon>Bacteria</taxon>
        <taxon>Bacillati</taxon>
        <taxon>Bacillota</taxon>
        <taxon>Bacilli</taxon>
        <taxon>Bacillales</taxon>
        <taxon>Bacillaceae</taxon>
        <taxon>Ornithinibacillus</taxon>
    </lineage>
</organism>
<proteinExistence type="predicted"/>
<dbReference type="Pfam" id="PF09671">
    <property type="entry name" value="Spore_GerQ"/>
    <property type="match status" value="1"/>
</dbReference>
<gene>
    <name evidence="2" type="primary">gerQ</name>
    <name evidence="2" type="ORF">AB4Y30_17045</name>
</gene>
<dbReference type="NCBIfam" id="TIGR02728">
    <property type="entry name" value="spore_gerQ"/>
    <property type="match status" value="1"/>
</dbReference>
<reference evidence="2" key="1">
    <citation type="submission" date="2024-07" db="EMBL/GenBank/DDBJ databases">
        <title>Halotolerant mesophilic bacterium Ornithinibacillus sp. 4-3, sp. nov., isolated from soil.</title>
        <authorList>
            <person name="Sidarenka A.V."/>
            <person name="Guliayeva D.E."/>
            <person name="Leanovich S.I."/>
            <person name="Hileuskaya K.S."/>
            <person name="Akhremchuk A.E."/>
            <person name="Sikolenko M.A."/>
            <person name="Valentovich L.N."/>
        </authorList>
    </citation>
    <scope>NUCLEOTIDE SEQUENCE</scope>
    <source>
        <strain evidence="2">4-3</strain>
    </source>
</reference>
<dbReference type="InterPro" id="IPR014099">
    <property type="entry name" value="Spore_coat_GerQ"/>
</dbReference>
<dbReference type="RefSeq" id="WP_368653381.1">
    <property type="nucleotide sequence ID" value="NZ_CP162599.1"/>
</dbReference>
<feature type="region of interest" description="Disordered" evidence="1">
    <location>
        <begin position="54"/>
        <end position="77"/>
    </location>
</feature>
<sequence length="185" mass="21800">MNNQNQVNRSFPYPYPVFPYYYPQSQPVYHPSFSPRQPHQQVQENVQRFEENQVTESAGEYQEATEAREAQFSHDVQQEREMPSSDGHIQGMLPMQQSYIENILRLNRGKRVVVYMTFPDKNQQTFTGNIEAAGRDHIILSDPDSNERYLLLMIYLDYVLFEERINYHLPQANPNANFFTTSSPR</sequence>